<dbReference type="PRINTS" id="PR00389">
    <property type="entry name" value="PHPHLIPASEA2"/>
</dbReference>
<dbReference type="GO" id="GO:0047498">
    <property type="term" value="F:calcium-dependent phospholipase A2 activity"/>
    <property type="evidence" value="ECO:0007669"/>
    <property type="project" value="TreeGrafter"/>
</dbReference>
<dbReference type="Gene3D" id="1.20.90.10">
    <property type="entry name" value="Phospholipase A2 domain"/>
    <property type="match status" value="1"/>
</dbReference>
<protein>
    <recommendedName>
        <fullName evidence="8">Phospholipase A2</fullName>
        <ecNumber evidence="8">3.1.1.4</ecNumber>
    </recommendedName>
</protein>
<evidence type="ECO:0000256" key="2">
    <source>
        <dbReference type="ARBA" id="ARBA00022525"/>
    </source>
</evidence>
<evidence type="ECO:0000256" key="1">
    <source>
        <dbReference type="ARBA" id="ARBA00004613"/>
    </source>
</evidence>
<dbReference type="AlphaFoldDB" id="A0A8C9N8Z4"/>
<keyword evidence="3 6" id="KW-1015">Disulfide bond</keyword>
<dbReference type="InterPro" id="IPR036444">
    <property type="entry name" value="PLipase_A2_dom_sf"/>
</dbReference>
<dbReference type="InterPro" id="IPR016090">
    <property type="entry name" value="PLA2-like_dom"/>
</dbReference>
<feature type="disulfide bond" evidence="6">
    <location>
        <begin position="178"/>
        <end position="194"/>
    </location>
</feature>
<keyword evidence="8" id="KW-0443">Lipid metabolism</keyword>
<keyword evidence="11" id="KW-1185">Reference proteome</keyword>
<dbReference type="GO" id="GO:0050482">
    <property type="term" value="P:arachidonate secretion"/>
    <property type="evidence" value="ECO:0007669"/>
    <property type="project" value="InterPro"/>
</dbReference>
<dbReference type="GeneTree" id="ENSGT00940000157803"/>
<evidence type="ECO:0000256" key="6">
    <source>
        <dbReference type="PIRSR" id="PIRSR601211-3"/>
    </source>
</evidence>
<dbReference type="Pfam" id="PF00068">
    <property type="entry name" value="Phospholip_A2_1"/>
    <property type="match status" value="1"/>
</dbReference>
<comment type="catalytic activity">
    <reaction evidence="8">
        <text>a 1,2-diacyl-sn-glycero-3-phosphocholine + H2O = a 1-acyl-sn-glycero-3-phosphocholine + a fatty acid + H(+)</text>
        <dbReference type="Rhea" id="RHEA:15801"/>
        <dbReference type="ChEBI" id="CHEBI:15377"/>
        <dbReference type="ChEBI" id="CHEBI:15378"/>
        <dbReference type="ChEBI" id="CHEBI:28868"/>
        <dbReference type="ChEBI" id="CHEBI:57643"/>
        <dbReference type="ChEBI" id="CHEBI:58168"/>
        <dbReference type="EC" id="3.1.1.4"/>
    </reaction>
</comment>
<evidence type="ECO:0000256" key="5">
    <source>
        <dbReference type="PIRSR" id="PIRSR601211-2"/>
    </source>
</evidence>
<dbReference type="GO" id="GO:0005509">
    <property type="term" value="F:calcium ion binding"/>
    <property type="evidence" value="ECO:0007669"/>
    <property type="project" value="InterPro"/>
</dbReference>
<sequence>FELPKNCCNSKRKYSCQSRKVWRSGETAPIRDLWVVTPCAGTALRCPSDRSQLSPALPAAAPPFWPDGQHSLDLGSGGPGSGQKAAFYSWHAGLRLTPTHPAAEHSAAAATRTPARRCPWRRCPRSCCCCCCRRSVISKGTVGEGRVRSRRGILELAGAIRCTTGRSPFAYLRYGCYCGLGGKGWPMDRVDWCCFHHDCCYGRAEQAGCQPKTESYHWECKDNSAVCDSLEDKCQKMACECDREAAKCFSKAPYHRKYLLWPDFMCGEIQPLCRY</sequence>
<gene>
    <name evidence="10" type="primary">PLA2G10</name>
</gene>
<organism evidence="10 11">
    <name type="scientific">Serinus canaria</name>
    <name type="common">Island canary</name>
    <name type="synonym">Fringilla canaria</name>
    <dbReference type="NCBI Taxonomy" id="9135"/>
    <lineage>
        <taxon>Eukaryota</taxon>
        <taxon>Metazoa</taxon>
        <taxon>Chordata</taxon>
        <taxon>Craniata</taxon>
        <taxon>Vertebrata</taxon>
        <taxon>Euteleostomi</taxon>
        <taxon>Archelosauria</taxon>
        <taxon>Archosauria</taxon>
        <taxon>Dinosauria</taxon>
        <taxon>Saurischia</taxon>
        <taxon>Theropoda</taxon>
        <taxon>Coelurosauria</taxon>
        <taxon>Aves</taxon>
        <taxon>Neognathae</taxon>
        <taxon>Neoaves</taxon>
        <taxon>Telluraves</taxon>
        <taxon>Australaves</taxon>
        <taxon>Passeriformes</taxon>
        <taxon>Passeroidea</taxon>
        <taxon>Fringillidae</taxon>
        <taxon>Carduelinae</taxon>
        <taxon>Serinus</taxon>
    </lineage>
</organism>
<dbReference type="GO" id="GO:0005543">
    <property type="term" value="F:phospholipid binding"/>
    <property type="evidence" value="ECO:0007669"/>
    <property type="project" value="TreeGrafter"/>
</dbReference>
<feature type="binding site" evidence="5">
    <location>
        <position position="177"/>
    </location>
    <ligand>
        <name>Ca(2+)</name>
        <dbReference type="ChEBI" id="CHEBI:29108"/>
    </ligand>
</feature>
<comment type="subcellular location">
    <subcellularLocation>
        <location evidence="1 8">Secreted</location>
    </subcellularLocation>
</comment>
<dbReference type="GO" id="GO:0016042">
    <property type="term" value="P:lipid catabolic process"/>
    <property type="evidence" value="ECO:0007669"/>
    <property type="project" value="InterPro"/>
</dbReference>
<evidence type="ECO:0000313" key="10">
    <source>
        <dbReference type="Ensembl" id="ENSSCAP00000015894.1"/>
    </source>
</evidence>
<dbReference type="PANTHER" id="PTHR11716:SF4">
    <property type="entry name" value="GROUP 10 SECRETORY PHOSPHOLIPASE A2"/>
    <property type="match status" value="1"/>
</dbReference>
<dbReference type="PANTHER" id="PTHR11716">
    <property type="entry name" value="PHOSPHOLIPASE A2 FAMILY MEMBER"/>
    <property type="match status" value="1"/>
</dbReference>
<keyword evidence="2 8" id="KW-0964">Secreted</keyword>
<feature type="disulfide bond" evidence="6">
    <location>
        <begin position="176"/>
        <end position="266"/>
    </location>
</feature>
<dbReference type="CDD" id="cd00125">
    <property type="entry name" value="PLA2c"/>
    <property type="match status" value="1"/>
</dbReference>
<dbReference type="SMART" id="SM00085">
    <property type="entry name" value="PA2c"/>
    <property type="match status" value="1"/>
</dbReference>
<dbReference type="Proteomes" id="UP000694409">
    <property type="component" value="Unassembled WGS sequence"/>
</dbReference>
<dbReference type="PROSITE" id="PS00119">
    <property type="entry name" value="PA2_ASP"/>
    <property type="match status" value="1"/>
</dbReference>
<dbReference type="PROSITE" id="PS00118">
    <property type="entry name" value="PA2_HIS"/>
    <property type="match status" value="1"/>
</dbReference>
<feature type="disulfide bond" evidence="6">
    <location>
        <begin position="200"/>
        <end position="241"/>
    </location>
</feature>
<name>A0A8C9N8Z4_SERCA</name>
<feature type="active site" evidence="4">
    <location>
        <position position="197"/>
    </location>
</feature>
<evidence type="ECO:0000256" key="4">
    <source>
        <dbReference type="PIRSR" id="PIRSR601211-1"/>
    </source>
</evidence>
<comment type="cofactor">
    <cofactor evidence="5">
        <name>Ca(2+)</name>
        <dbReference type="ChEBI" id="CHEBI:29108"/>
    </cofactor>
    <text evidence="5">Binds 1 Ca(2+) ion per subunit.</text>
</comment>
<evidence type="ECO:0000256" key="3">
    <source>
        <dbReference type="ARBA" id="ARBA00023157"/>
    </source>
</evidence>
<feature type="binding site" evidence="5">
    <location>
        <position position="181"/>
    </location>
    <ligand>
        <name>Ca(2+)</name>
        <dbReference type="ChEBI" id="CHEBI:29108"/>
    </ligand>
</feature>
<dbReference type="GO" id="GO:0006644">
    <property type="term" value="P:phospholipid metabolic process"/>
    <property type="evidence" value="ECO:0007669"/>
    <property type="project" value="InterPro"/>
</dbReference>
<feature type="binding site" evidence="5">
    <location>
        <position position="179"/>
    </location>
    <ligand>
        <name>Ca(2+)</name>
        <dbReference type="ChEBI" id="CHEBI:29108"/>
    </ligand>
</feature>
<feature type="active site" evidence="4">
    <location>
        <position position="242"/>
    </location>
</feature>
<keyword evidence="5 8" id="KW-0106">Calcium</keyword>
<dbReference type="InterPro" id="IPR033113">
    <property type="entry name" value="PLA2_histidine"/>
</dbReference>
<feature type="disulfide bond" evidence="6">
    <location>
        <begin position="227"/>
        <end position="239"/>
    </location>
</feature>
<feature type="domain" description="Phospholipase A2-like central" evidence="9">
    <location>
        <begin position="152"/>
        <end position="267"/>
    </location>
</feature>
<dbReference type="Ensembl" id="ENSSCAT00000017812.1">
    <property type="protein sequence ID" value="ENSSCAP00000015894.1"/>
    <property type="gene ID" value="ENSSCAG00000011641.1"/>
</dbReference>
<feature type="disulfide bond" evidence="6">
    <location>
        <begin position="209"/>
        <end position="234"/>
    </location>
</feature>
<feature type="disulfide bond" evidence="6">
    <location>
        <begin position="193"/>
        <end position="248"/>
    </location>
</feature>
<evidence type="ECO:0000259" key="9">
    <source>
        <dbReference type="SMART" id="SM00085"/>
    </source>
</evidence>
<feature type="binding site" evidence="5">
    <location>
        <position position="198"/>
    </location>
    <ligand>
        <name>Ca(2+)</name>
        <dbReference type="ChEBI" id="CHEBI:29108"/>
    </ligand>
</feature>
<dbReference type="EC" id="3.1.1.4" evidence="8"/>
<dbReference type="InterPro" id="IPR033112">
    <property type="entry name" value="PLA2_Asp_AS"/>
</dbReference>
<keyword evidence="5" id="KW-0479">Metal-binding</keyword>
<dbReference type="InterPro" id="IPR001211">
    <property type="entry name" value="PLA2"/>
</dbReference>
<evidence type="ECO:0000256" key="7">
    <source>
        <dbReference type="RuleBase" id="RU003654"/>
    </source>
</evidence>
<dbReference type="SUPFAM" id="SSF48619">
    <property type="entry name" value="Phospholipase A2, PLA2"/>
    <property type="match status" value="1"/>
</dbReference>
<proteinExistence type="inferred from homology"/>
<evidence type="ECO:0000313" key="11">
    <source>
        <dbReference type="Proteomes" id="UP000694409"/>
    </source>
</evidence>
<accession>A0A8C9N8Z4</accession>
<reference evidence="10" key="2">
    <citation type="submission" date="2025-09" db="UniProtKB">
        <authorList>
            <consortium name="Ensembl"/>
        </authorList>
    </citation>
    <scope>IDENTIFICATION</scope>
</reference>
<dbReference type="FunFam" id="1.20.90.10:FF:000001">
    <property type="entry name" value="Basic phospholipase A2 homolog"/>
    <property type="match status" value="1"/>
</dbReference>
<dbReference type="GO" id="GO:0005576">
    <property type="term" value="C:extracellular region"/>
    <property type="evidence" value="ECO:0007669"/>
    <property type="project" value="UniProtKB-SubCell"/>
</dbReference>
<keyword evidence="8" id="KW-0378">Hydrolase</keyword>
<reference evidence="10" key="1">
    <citation type="submission" date="2025-08" db="UniProtKB">
        <authorList>
            <consortium name="Ensembl"/>
        </authorList>
    </citation>
    <scope>IDENTIFICATION</scope>
</reference>
<comment type="similarity">
    <text evidence="7">Belongs to the phospholipase A2 family.</text>
</comment>
<evidence type="ECO:0000256" key="8">
    <source>
        <dbReference type="RuleBase" id="RU361236"/>
    </source>
</evidence>